<dbReference type="InterPro" id="IPR042099">
    <property type="entry name" value="ANL_N_sf"/>
</dbReference>
<evidence type="ECO:0000256" key="1">
    <source>
        <dbReference type="ARBA" id="ARBA00006432"/>
    </source>
</evidence>
<proteinExistence type="inferred from homology"/>
<evidence type="ECO:0000259" key="4">
    <source>
        <dbReference type="Pfam" id="PF13193"/>
    </source>
</evidence>
<evidence type="ECO:0000256" key="2">
    <source>
        <dbReference type="ARBA" id="ARBA00022598"/>
    </source>
</evidence>
<dbReference type="PANTHER" id="PTHR43767">
    <property type="entry name" value="LONG-CHAIN-FATTY-ACID--COA LIGASE"/>
    <property type="match status" value="1"/>
</dbReference>
<dbReference type="SUPFAM" id="SSF56801">
    <property type="entry name" value="Acetyl-CoA synthetase-like"/>
    <property type="match status" value="1"/>
</dbReference>
<protein>
    <submittedName>
        <fullName evidence="5">Acyl-CoA synthetase</fullName>
    </submittedName>
</protein>
<comment type="caution">
    <text evidence="5">The sequence shown here is derived from an EMBL/GenBank/DDBJ whole genome shotgun (WGS) entry which is preliminary data.</text>
</comment>
<dbReference type="InterPro" id="IPR050237">
    <property type="entry name" value="ATP-dep_AMP-bd_enzyme"/>
</dbReference>
<dbReference type="PATRIC" id="fig|1127483.3.peg.7117"/>
<name>H1SFK2_9BURK</name>
<dbReference type="Gene3D" id="3.40.50.12780">
    <property type="entry name" value="N-terminal domain of ligase-like"/>
    <property type="match status" value="1"/>
</dbReference>
<evidence type="ECO:0000313" key="5">
    <source>
        <dbReference type="EMBL" id="EHP38707.1"/>
    </source>
</evidence>
<dbReference type="InterPro" id="IPR020845">
    <property type="entry name" value="AMP-binding_CS"/>
</dbReference>
<dbReference type="NCBIfam" id="NF006182">
    <property type="entry name" value="PRK08316.1"/>
    <property type="match status" value="1"/>
</dbReference>
<evidence type="ECO:0000259" key="3">
    <source>
        <dbReference type="Pfam" id="PF00501"/>
    </source>
</evidence>
<evidence type="ECO:0000313" key="6">
    <source>
        <dbReference type="Proteomes" id="UP000005808"/>
    </source>
</evidence>
<dbReference type="PANTHER" id="PTHR43767:SF1">
    <property type="entry name" value="NONRIBOSOMAL PEPTIDE SYNTHASE PES1 (EUROFUNG)-RELATED"/>
    <property type="match status" value="1"/>
</dbReference>
<dbReference type="AlphaFoldDB" id="H1SFK2"/>
<dbReference type="CDD" id="cd17631">
    <property type="entry name" value="FACL_FadD13-like"/>
    <property type="match status" value="1"/>
</dbReference>
<dbReference type="Gene3D" id="3.30.300.30">
    <property type="match status" value="1"/>
</dbReference>
<dbReference type="EMBL" id="AHJE01000112">
    <property type="protein sequence ID" value="EHP38707.1"/>
    <property type="molecule type" value="Genomic_DNA"/>
</dbReference>
<comment type="similarity">
    <text evidence="1">Belongs to the ATP-dependent AMP-binding enzyme family.</text>
</comment>
<accession>H1SFK2</accession>
<dbReference type="GO" id="GO:0016878">
    <property type="term" value="F:acid-thiol ligase activity"/>
    <property type="evidence" value="ECO:0007669"/>
    <property type="project" value="UniProtKB-ARBA"/>
</dbReference>
<dbReference type="Pfam" id="PF13193">
    <property type="entry name" value="AMP-binding_C"/>
    <property type="match status" value="1"/>
</dbReference>
<dbReference type="FunFam" id="3.30.300.30:FF:000008">
    <property type="entry name" value="2,3-dihydroxybenzoate-AMP ligase"/>
    <property type="match status" value="1"/>
</dbReference>
<dbReference type="PROSITE" id="PS00455">
    <property type="entry name" value="AMP_BINDING"/>
    <property type="match status" value="1"/>
</dbReference>
<dbReference type="InterPro" id="IPR000873">
    <property type="entry name" value="AMP-dep_synth/lig_dom"/>
</dbReference>
<dbReference type="Proteomes" id="UP000005808">
    <property type="component" value="Unassembled WGS sequence"/>
</dbReference>
<organism evidence="5 6">
    <name type="scientific">Cupriavidus basilensis OR16</name>
    <dbReference type="NCBI Taxonomy" id="1127483"/>
    <lineage>
        <taxon>Bacteria</taxon>
        <taxon>Pseudomonadati</taxon>
        <taxon>Pseudomonadota</taxon>
        <taxon>Betaproteobacteria</taxon>
        <taxon>Burkholderiales</taxon>
        <taxon>Burkholderiaceae</taxon>
        <taxon>Cupriavidus</taxon>
    </lineage>
</organism>
<feature type="domain" description="AMP-dependent synthetase/ligase" evidence="3">
    <location>
        <begin position="39"/>
        <end position="391"/>
    </location>
</feature>
<dbReference type="InterPro" id="IPR045851">
    <property type="entry name" value="AMP-bd_C_sf"/>
</dbReference>
<feature type="domain" description="AMP-binding enzyme C-terminal" evidence="4">
    <location>
        <begin position="441"/>
        <end position="516"/>
    </location>
</feature>
<sequence>MTPCGIGYQDLLDPKTITETTMQSEQQRVLRNTIPDALARAVRRSPNKVALRFGERSWTYRELEAAAASVGAALQRWGLRPGDRVAAFGKNSDAYVLLWLGCLRAGLIHVPVNFSMTRGEVEYIVAQSGASALFADPALAAHIEGLPCPLLGSLHGGGQRDVLTAAKGPAGEILATLDDAMPAQILYTSGTTSAPKGAVLTHRALLAEYMSAIATCDIKPEDYSLAALPLYHSAQMHVFLMPLLLMGGSILLAQSPEPGFCLRTVREAGITSFFAPPTVWIALLRHADFDPLQLASLTKAYYGASIMPLPVLLELRERLPALGFFNCYGQSEIGPLATVLGPQEHRERPASAGRPVLNVETRIVDEQMQDARPGELGEIVHRSPQLLTEYWDKPQQTTEAFSGGWFHSGDLGYMDEGGYLYVVDRIKDVINSGGVLVSSREVEECLYQHEAVAEVAVFALPHPKWVEAVAACVVLKRETQAEEQALLGHARAALAPYKVPKRIVFVADLPRNTAGKLLKRQLREDYAGLFSD</sequence>
<gene>
    <name evidence="5" type="ORF">OR16_35627</name>
</gene>
<reference evidence="5 6" key="1">
    <citation type="journal article" date="2012" name="J. Bacteriol.">
        <title>De Novo Genome Project of Cupriavidus basilensis OR16.</title>
        <authorList>
            <person name="Cserhati M."/>
            <person name="Kriszt B."/>
            <person name="Szoboszlay S."/>
            <person name="Toth A."/>
            <person name="Szabo I."/>
            <person name="Tancsics A."/>
            <person name="Nagy I."/>
            <person name="Horvath B."/>
            <person name="Nagy I."/>
            <person name="Kukolya J."/>
        </authorList>
    </citation>
    <scope>NUCLEOTIDE SEQUENCE [LARGE SCALE GENOMIC DNA]</scope>
    <source>
        <strain evidence="5 6">OR16</strain>
    </source>
</reference>
<dbReference type="InterPro" id="IPR025110">
    <property type="entry name" value="AMP-bd_C"/>
</dbReference>
<keyword evidence="2" id="KW-0436">Ligase</keyword>
<dbReference type="Pfam" id="PF00501">
    <property type="entry name" value="AMP-binding"/>
    <property type="match status" value="1"/>
</dbReference>